<dbReference type="PANTHER" id="PTHR30204">
    <property type="entry name" value="REDOX-CYCLING DRUG-SENSING TRANSCRIPTIONAL ACTIVATOR SOXR"/>
    <property type="match status" value="1"/>
</dbReference>
<evidence type="ECO:0000256" key="1">
    <source>
        <dbReference type="ARBA" id="ARBA00023125"/>
    </source>
</evidence>
<keyword evidence="1 3" id="KW-0238">DNA-binding</keyword>
<dbReference type="SUPFAM" id="SSF46955">
    <property type="entry name" value="Putative DNA-binding domain"/>
    <property type="match status" value="1"/>
</dbReference>
<evidence type="ECO:0000259" key="2">
    <source>
        <dbReference type="PROSITE" id="PS50937"/>
    </source>
</evidence>
<protein>
    <submittedName>
        <fullName evidence="3">DNA-binding transcriptional MerR regulator</fullName>
    </submittedName>
</protein>
<proteinExistence type="predicted"/>
<comment type="caution">
    <text evidence="3">The sequence shown here is derived from an EMBL/GenBank/DDBJ whole genome shotgun (WGS) entry which is preliminary data.</text>
</comment>
<sequence>MAKSAQAFRTIGEVAEALDTPAHVLRFWESKFSQVRPVKRAGGRRYYRPEDLELLGGIKMLLHDQGMTIKGVQKLLREKGVRHVAGQGREERVPAETQAPASAAGNAAEIEDAVLVLDPPPAAVCPAETGVVARPRQEVSPSLMALLREGAPRLSGRADRLSPLLSRLESLRDRLAAARAETAVSGREGSA</sequence>
<evidence type="ECO:0000313" key="4">
    <source>
        <dbReference type="Proteomes" id="UP000576152"/>
    </source>
</evidence>
<reference evidence="3 4" key="1">
    <citation type="submission" date="2020-08" db="EMBL/GenBank/DDBJ databases">
        <title>Genomic Encyclopedia of Type Strains, Phase III (KMG-III): the genomes of soil and plant-associated and newly described type strains.</title>
        <authorList>
            <person name="Whitman W."/>
        </authorList>
    </citation>
    <scope>NUCLEOTIDE SEQUENCE [LARGE SCALE GENOMIC DNA]</scope>
    <source>
        <strain evidence="3 4">CECT 8572</strain>
    </source>
</reference>
<dbReference type="Proteomes" id="UP000576152">
    <property type="component" value="Unassembled WGS sequence"/>
</dbReference>
<dbReference type="SMART" id="SM00422">
    <property type="entry name" value="HTH_MERR"/>
    <property type="match status" value="1"/>
</dbReference>
<dbReference type="InterPro" id="IPR000551">
    <property type="entry name" value="MerR-type_HTH_dom"/>
</dbReference>
<dbReference type="Gene3D" id="1.10.1660.10">
    <property type="match status" value="1"/>
</dbReference>
<dbReference type="PROSITE" id="PS50937">
    <property type="entry name" value="HTH_MERR_2"/>
    <property type="match status" value="1"/>
</dbReference>
<keyword evidence="4" id="KW-1185">Reference proteome</keyword>
<dbReference type="EMBL" id="JACIBX010000001">
    <property type="protein sequence ID" value="MBB3710593.1"/>
    <property type="molecule type" value="Genomic_DNA"/>
</dbReference>
<dbReference type="GO" id="GO:0003677">
    <property type="term" value="F:DNA binding"/>
    <property type="evidence" value="ECO:0007669"/>
    <property type="project" value="UniProtKB-KW"/>
</dbReference>
<feature type="domain" description="HTH merR-type" evidence="2">
    <location>
        <begin position="10"/>
        <end position="78"/>
    </location>
</feature>
<name>A0ABR6HJG2_9RHOB</name>
<dbReference type="InterPro" id="IPR047057">
    <property type="entry name" value="MerR_fam"/>
</dbReference>
<dbReference type="CDD" id="cd04765">
    <property type="entry name" value="HTH_MlrA-like_sg2"/>
    <property type="match status" value="1"/>
</dbReference>
<organism evidence="3 4">
    <name type="scientific">Limimaricola variabilis</name>
    <dbReference type="NCBI Taxonomy" id="1492771"/>
    <lineage>
        <taxon>Bacteria</taxon>
        <taxon>Pseudomonadati</taxon>
        <taxon>Pseudomonadota</taxon>
        <taxon>Alphaproteobacteria</taxon>
        <taxon>Rhodobacterales</taxon>
        <taxon>Paracoccaceae</taxon>
        <taxon>Limimaricola</taxon>
    </lineage>
</organism>
<dbReference type="InterPro" id="IPR009061">
    <property type="entry name" value="DNA-bd_dom_put_sf"/>
</dbReference>
<evidence type="ECO:0000313" key="3">
    <source>
        <dbReference type="EMBL" id="MBB3710593.1"/>
    </source>
</evidence>
<dbReference type="Pfam" id="PF13411">
    <property type="entry name" value="MerR_1"/>
    <property type="match status" value="1"/>
</dbReference>
<gene>
    <name evidence="3" type="ORF">FHS00_000146</name>
</gene>
<accession>A0ABR6HJG2</accession>
<dbReference type="PANTHER" id="PTHR30204:SF15">
    <property type="entry name" value="BLL5018 PROTEIN"/>
    <property type="match status" value="1"/>
</dbReference>
<dbReference type="RefSeq" id="WP_183468914.1">
    <property type="nucleotide sequence ID" value="NZ_JACIBX010000001.1"/>
</dbReference>